<dbReference type="Pfam" id="PF00186">
    <property type="entry name" value="DHFR_1"/>
    <property type="match status" value="1"/>
</dbReference>
<keyword evidence="4 8" id="KW-0554">One-carbon metabolism</keyword>
<name>A0A4V2NW75_9PROT</name>
<evidence type="ECO:0000256" key="5">
    <source>
        <dbReference type="ARBA" id="ARBA00022857"/>
    </source>
</evidence>
<dbReference type="PROSITE" id="PS00075">
    <property type="entry name" value="DHFR_1"/>
    <property type="match status" value="1"/>
</dbReference>
<dbReference type="GO" id="GO:0046654">
    <property type="term" value="P:tetrahydrofolate biosynthetic process"/>
    <property type="evidence" value="ECO:0007669"/>
    <property type="project" value="UniProtKB-UniPathway"/>
</dbReference>
<keyword evidence="5 8" id="KW-0521">NADP</keyword>
<proteinExistence type="inferred from homology"/>
<evidence type="ECO:0000256" key="6">
    <source>
        <dbReference type="ARBA" id="ARBA00023002"/>
    </source>
</evidence>
<dbReference type="SUPFAM" id="SSF53597">
    <property type="entry name" value="Dihydrofolate reductase-like"/>
    <property type="match status" value="1"/>
</dbReference>
<comment type="pathway">
    <text evidence="1 8">Cofactor biosynthesis; tetrahydrofolate biosynthesis; 5,6,7,8-tetrahydrofolate from 7,8-dihydrofolate: step 1/1.</text>
</comment>
<dbReference type="PIRSF" id="PIRSF000194">
    <property type="entry name" value="DHFR"/>
    <property type="match status" value="1"/>
</dbReference>
<evidence type="ECO:0000256" key="3">
    <source>
        <dbReference type="ARBA" id="ARBA00012856"/>
    </source>
</evidence>
<comment type="similarity">
    <text evidence="2 8 9">Belongs to the dihydrofolate reductase family.</text>
</comment>
<evidence type="ECO:0000313" key="12">
    <source>
        <dbReference type="Proteomes" id="UP000295443"/>
    </source>
</evidence>
<evidence type="ECO:0000256" key="4">
    <source>
        <dbReference type="ARBA" id="ARBA00022563"/>
    </source>
</evidence>
<evidence type="ECO:0000256" key="9">
    <source>
        <dbReference type="RuleBase" id="RU004474"/>
    </source>
</evidence>
<dbReference type="CDD" id="cd00209">
    <property type="entry name" value="DHFR"/>
    <property type="match status" value="1"/>
</dbReference>
<dbReference type="GO" id="GO:0004146">
    <property type="term" value="F:dihydrofolate reductase activity"/>
    <property type="evidence" value="ECO:0007669"/>
    <property type="project" value="UniProtKB-EC"/>
</dbReference>
<dbReference type="Proteomes" id="UP000295443">
    <property type="component" value="Unassembled WGS sequence"/>
</dbReference>
<comment type="catalytic activity">
    <reaction evidence="8">
        <text>(6S)-5,6,7,8-tetrahydrofolate + NADP(+) = 7,8-dihydrofolate + NADPH + H(+)</text>
        <dbReference type="Rhea" id="RHEA:15009"/>
        <dbReference type="ChEBI" id="CHEBI:15378"/>
        <dbReference type="ChEBI" id="CHEBI:57451"/>
        <dbReference type="ChEBI" id="CHEBI:57453"/>
        <dbReference type="ChEBI" id="CHEBI:57783"/>
        <dbReference type="ChEBI" id="CHEBI:58349"/>
        <dbReference type="EC" id="1.5.1.3"/>
    </reaction>
</comment>
<evidence type="ECO:0000256" key="2">
    <source>
        <dbReference type="ARBA" id="ARBA00009539"/>
    </source>
</evidence>
<protein>
    <recommendedName>
        <fullName evidence="3 8">Dihydrofolate reductase</fullName>
        <ecNumber evidence="3 8">1.5.1.3</ecNumber>
    </recommendedName>
</protein>
<evidence type="ECO:0000259" key="10">
    <source>
        <dbReference type="PROSITE" id="PS51330"/>
    </source>
</evidence>
<dbReference type="InterPro" id="IPR001796">
    <property type="entry name" value="DHFR_dom"/>
</dbReference>
<evidence type="ECO:0000256" key="8">
    <source>
        <dbReference type="PIRNR" id="PIRNR000194"/>
    </source>
</evidence>
<dbReference type="InterPro" id="IPR017925">
    <property type="entry name" value="DHFR_CS"/>
</dbReference>
<comment type="function">
    <text evidence="7 8">Key enzyme in folate metabolism. Catalyzes an essential reaction for de novo glycine and purine synthesis, and for DNA precursor synthesis.</text>
</comment>
<dbReference type="GO" id="GO:0006730">
    <property type="term" value="P:one-carbon metabolic process"/>
    <property type="evidence" value="ECO:0007669"/>
    <property type="project" value="UniProtKB-KW"/>
</dbReference>
<dbReference type="InterPro" id="IPR012259">
    <property type="entry name" value="DHFR"/>
</dbReference>
<evidence type="ECO:0000256" key="7">
    <source>
        <dbReference type="ARBA" id="ARBA00025067"/>
    </source>
</evidence>
<dbReference type="RefSeq" id="WP_131445230.1">
    <property type="nucleotide sequence ID" value="NZ_SJZB01000018.1"/>
</dbReference>
<sequence length="164" mass="18558">MTTSRLSLIVAMARNRAIGIDNQLPWHLPEDLKHFKNLTMGHHLIMGRKTYESIGRPLPGRTTVIVSRDPGYRMDGCLVAHSLDEAQRLAAGDAEMFFVGGASLYAQAMDRVDRLYITEIQADYPADAWFPEFDRGATWRESSRAHQRSAAGLAYDFVVYDRVR</sequence>
<dbReference type="GO" id="GO:0070401">
    <property type="term" value="F:NADP+ binding"/>
    <property type="evidence" value="ECO:0007669"/>
    <property type="project" value="UniProtKB-ARBA"/>
</dbReference>
<gene>
    <name evidence="11" type="ORF">EZJ19_05205</name>
</gene>
<dbReference type="OrthoDB" id="9804315at2"/>
<dbReference type="GO" id="GO:0046452">
    <property type="term" value="P:dihydrofolate metabolic process"/>
    <property type="evidence" value="ECO:0007669"/>
    <property type="project" value="TreeGrafter"/>
</dbReference>
<dbReference type="Gene3D" id="3.40.430.10">
    <property type="entry name" value="Dihydrofolate Reductase, subunit A"/>
    <property type="match status" value="1"/>
</dbReference>
<dbReference type="GO" id="GO:0005829">
    <property type="term" value="C:cytosol"/>
    <property type="evidence" value="ECO:0007669"/>
    <property type="project" value="TreeGrafter"/>
</dbReference>
<organism evidence="11 12">
    <name type="scientific">Parasulfuritortus cantonensis</name>
    <dbReference type="NCBI Taxonomy" id="2528202"/>
    <lineage>
        <taxon>Bacteria</taxon>
        <taxon>Pseudomonadati</taxon>
        <taxon>Pseudomonadota</taxon>
        <taxon>Betaproteobacteria</taxon>
        <taxon>Nitrosomonadales</taxon>
        <taxon>Thiobacillaceae</taxon>
        <taxon>Parasulfuritortus</taxon>
    </lineage>
</organism>
<dbReference type="FunFam" id="3.40.430.10:FF:000001">
    <property type="entry name" value="Dihydrofolate reductase"/>
    <property type="match status" value="1"/>
</dbReference>
<dbReference type="PRINTS" id="PR00070">
    <property type="entry name" value="DHFR"/>
</dbReference>
<dbReference type="AlphaFoldDB" id="A0A4V2NW75"/>
<evidence type="ECO:0000313" key="11">
    <source>
        <dbReference type="EMBL" id="TCJ16302.1"/>
    </source>
</evidence>
<dbReference type="GO" id="GO:0046655">
    <property type="term" value="P:folic acid metabolic process"/>
    <property type="evidence" value="ECO:0007669"/>
    <property type="project" value="TreeGrafter"/>
</dbReference>
<keyword evidence="12" id="KW-1185">Reference proteome</keyword>
<dbReference type="PROSITE" id="PS51330">
    <property type="entry name" value="DHFR_2"/>
    <property type="match status" value="1"/>
</dbReference>
<dbReference type="UniPathway" id="UPA00077">
    <property type="reaction ID" value="UER00158"/>
</dbReference>
<evidence type="ECO:0000256" key="1">
    <source>
        <dbReference type="ARBA" id="ARBA00004903"/>
    </source>
</evidence>
<dbReference type="EC" id="1.5.1.3" evidence="3 8"/>
<feature type="domain" description="DHFR" evidence="10">
    <location>
        <begin position="5"/>
        <end position="162"/>
    </location>
</feature>
<keyword evidence="6 8" id="KW-0560">Oxidoreductase</keyword>
<dbReference type="EMBL" id="SJZB01000018">
    <property type="protein sequence ID" value="TCJ16302.1"/>
    <property type="molecule type" value="Genomic_DNA"/>
</dbReference>
<dbReference type="PANTHER" id="PTHR48069:SF3">
    <property type="entry name" value="DIHYDROFOLATE REDUCTASE"/>
    <property type="match status" value="1"/>
</dbReference>
<dbReference type="PANTHER" id="PTHR48069">
    <property type="entry name" value="DIHYDROFOLATE REDUCTASE"/>
    <property type="match status" value="1"/>
</dbReference>
<comment type="caution">
    <text evidence="11">The sequence shown here is derived from an EMBL/GenBank/DDBJ whole genome shotgun (WGS) entry which is preliminary data.</text>
</comment>
<accession>A0A4V2NW75</accession>
<reference evidence="11 12" key="1">
    <citation type="submission" date="2019-03" db="EMBL/GenBank/DDBJ databases">
        <title>Genome sequence of Thiobacillaceae bacterium LSR1, a sulfur-oxidizing bacterium isolated from freshwater sediment.</title>
        <authorList>
            <person name="Li S."/>
        </authorList>
    </citation>
    <scope>NUCLEOTIDE SEQUENCE [LARGE SCALE GENOMIC DNA]</scope>
    <source>
        <strain evidence="11 12">LSR1</strain>
    </source>
</reference>
<dbReference type="InterPro" id="IPR024072">
    <property type="entry name" value="DHFR-like_dom_sf"/>
</dbReference>